<evidence type="ECO:0000313" key="3">
    <source>
        <dbReference type="Proteomes" id="UP000641932"/>
    </source>
</evidence>
<evidence type="ECO:0000259" key="1">
    <source>
        <dbReference type="Pfam" id="PF12867"/>
    </source>
</evidence>
<reference evidence="2" key="1">
    <citation type="journal article" date="2014" name="Int. J. Syst. Evol. Microbiol.">
        <title>Complete genome sequence of Corynebacterium casei LMG S-19264T (=DSM 44701T), isolated from a smear-ripened cheese.</title>
        <authorList>
            <consortium name="US DOE Joint Genome Institute (JGI-PGF)"/>
            <person name="Walter F."/>
            <person name="Albersmeier A."/>
            <person name="Kalinowski J."/>
            <person name="Ruckert C."/>
        </authorList>
    </citation>
    <scope>NUCLEOTIDE SEQUENCE</scope>
    <source>
        <strain evidence="2">CGMCC 4.7201</strain>
    </source>
</reference>
<dbReference type="EMBL" id="BMMS01000034">
    <property type="protein sequence ID" value="GGO97615.1"/>
    <property type="molecule type" value="Genomic_DNA"/>
</dbReference>
<dbReference type="Gene3D" id="1.20.120.450">
    <property type="entry name" value="dinb family like domain"/>
    <property type="match status" value="1"/>
</dbReference>
<keyword evidence="3" id="KW-1185">Reference proteome</keyword>
<dbReference type="AlphaFoldDB" id="A0A917ZWK4"/>
<dbReference type="RefSeq" id="WP_189134952.1">
    <property type="nucleotide sequence ID" value="NZ_BMMS01000034.1"/>
</dbReference>
<dbReference type="InterPro" id="IPR034660">
    <property type="entry name" value="DinB/YfiT-like"/>
</dbReference>
<dbReference type="GO" id="GO:0008168">
    <property type="term" value="F:methyltransferase activity"/>
    <property type="evidence" value="ECO:0007669"/>
    <property type="project" value="UniProtKB-KW"/>
</dbReference>
<name>A0A917ZWK4_9ACTN</name>
<feature type="domain" description="DinB-like" evidence="1">
    <location>
        <begin position="41"/>
        <end position="168"/>
    </location>
</feature>
<dbReference type="Pfam" id="PF12867">
    <property type="entry name" value="DinB_2"/>
    <property type="match status" value="1"/>
</dbReference>
<keyword evidence="2" id="KW-0489">Methyltransferase</keyword>
<dbReference type="SUPFAM" id="SSF109854">
    <property type="entry name" value="DinB/YfiT-like putative metalloenzymes"/>
    <property type="match status" value="1"/>
</dbReference>
<dbReference type="Proteomes" id="UP000641932">
    <property type="component" value="Unassembled WGS sequence"/>
</dbReference>
<protein>
    <submittedName>
        <fullName evidence="2">Methyltransferase type 12</fullName>
    </submittedName>
</protein>
<organism evidence="2 3">
    <name type="scientific">Wenjunlia tyrosinilytica</name>
    <dbReference type="NCBI Taxonomy" id="1544741"/>
    <lineage>
        <taxon>Bacteria</taxon>
        <taxon>Bacillati</taxon>
        <taxon>Actinomycetota</taxon>
        <taxon>Actinomycetes</taxon>
        <taxon>Kitasatosporales</taxon>
        <taxon>Streptomycetaceae</taxon>
        <taxon>Wenjunlia</taxon>
    </lineage>
</organism>
<sequence>MITPDTKDWTWVVQRQCPECGFDASAFPREEVADRLRRNAEVWTALLAEDPEGLRLRPDPQTWSALEYACHVRDVCRTYDRRLGLMTTLDNPLYPDWDQDTTAVEERYNEQDPATVANDLRTAAGSLASGFDRVEGGAWARPGRRSDGARFTVDSFARYFLHDVVHHLYDVTGVKAD</sequence>
<evidence type="ECO:0000313" key="2">
    <source>
        <dbReference type="EMBL" id="GGO97615.1"/>
    </source>
</evidence>
<keyword evidence="2" id="KW-0808">Transferase</keyword>
<accession>A0A917ZWK4</accession>
<dbReference type="InterPro" id="IPR024775">
    <property type="entry name" value="DinB-like"/>
</dbReference>
<proteinExistence type="predicted"/>
<reference evidence="2" key="2">
    <citation type="submission" date="2020-09" db="EMBL/GenBank/DDBJ databases">
        <authorList>
            <person name="Sun Q."/>
            <person name="Zhou Y."/>
        </authorList>
    </citation>
    <scope>NUCLEOTIDE SEQUENCE</scope>
    <source>
        <strain evidence="2">CGMCC 4.7201</strain>
    </source>
</reference>
<gene>
    <name evidence="2" type="ORF">GCM10012280_59830</name>
</gene>
<dbReference type="GO" id="GO:0032259">
    <property type="term" value="P:methylation"/>
    <property type="evidence" value="ECO:0007669"/>
    <property type="project" value="UniProtKB-KW"/>
</dbReference>
<comment type="caution">
    <text evidence="2">The sequence shown here is derived from an EMBL/GenBank/DDBJ whole genome shotgun (WGS) entry which is preliminary data.</text>
</comment>